<dbReference type="Proteomes" id="UP000225706">
    <property type="component" value="Unassembled WGS sequence"/>
</dbReference>
<evidence type="ECO:0000313" key="1">
    <source>
        <dbReference type="EMBL" id="PFX19460.1"/>
    </source>
</evidence>
<keyword evidence="2" id="KW-1185">Reference proteome</keyword>
<name>A0A2B4RSE1_STYPI</name>
<evidence type="ECO:0000313" key="2">
    <source>
        <dbReference type="Proteomes" id="UP000225706"/>
    </source>
</evidence>
<dbReference type="OrthoDB" id="5988260at2759"/>
<proteinExistence type="predicted"/>
<comment type="caution">
    <text evidence="1">The sequence shown here is derived from an EMBL/GenBank/DDBJ whole genome shotgun (WGS) entry which is preliminary data.</text>
</comment>
<dbReference type="EMBL" id="LSMT01000359">
    <property type="protein sequence ID" value="PFX19460.1"/>
    <property type="molecule type" value="Genomic_DNA"/>
</dbReference>
<dbReference type="AlphaFoldDB" id="A0A2B4RSE1"/>
<sequence length="357" mass="40445">MVIPKDITKEGILRDITAEAILRDIATEVIVRDTNTGVVPQDISTELVPRDINTEVIRRDISRALTPQEVDTEVIHRITTKGVVDTEVILGDITTEVILGSLNLEGILQDIIAEVIRVEITMEVTLQYNIMKEMAIGKCMIMKCRLRPRSRFRSNARYKVTAIIEAELTCLDAQMTFAPPEVTRAARMKLLEKTLKWAAAREEAKIKPSSVDAYTKNVVQVLIKPDSVKFPERERDPRSASLDEPTVNELMFGFAQAQYKGDLQDKEFEAHPNKKAAMRKIREGEDLHSAQYKGDLQDKEFEADPNKKAAMRKIREGEDLHSGVARLVDLNPQDYEFRRVLNASLKHLDSYANGDCR</sequence>
<organism evidence="1 2">
    <name type="scientific">Stylophora pistillata</name>
    <name type="common">Smooth cauliflower coral</name>
    <dbReference type="NCBI Taxonomy" id="50429"/>
    <lineage>
        <taxon>Eukaryota</taxon>
        <taxon>Metazoa</taxon>
        <taxon>Cnidaria</taxon>
        <taxon>Anthozoa</taxon>
        <taxon>Hexacorallia</taxon>
        <taxon>Scleractinia</taxon>
        <taxon>Astrocoeniina</taxon>
        <taxon>Pocilloporidae</taxon>
        <taxon>Stylophora</taxon>
    </lineage>
</organism>
<gene>
    <name evidence="1" type="ORF">AWC38_SpisGene16123</name>
</gene>
<reference evidence="2" key="1">
    <citation type="journal article" date="2017" name="bioRxiv">
        <title>Comparative analysis of the genomes of Stylophora pistillata and Acropora digitifera provides evidence for extensive differences between species of corals.</title>
        <authorList>
            <person name="Voolstra C.R."/>
            <person name="Li Y."/>
            <person name="Liew Y.J."/>
            <person name="Baumgarten S."/>
            <person name="Zoccola D."/>
            <person name="Flot J.-F."/>
            <person name="Tambutte S."/>
            <person name="Allemand D."/>
            <person name="Aranda M."/>
        </authorList>
    </citation>
    <scope>NUCLEOTIDE SEQUENCE [LARGE SCALE GENOMIC DNA]</scope>
</reference>
<protein>
    <submittedName>
        <fullName evidence="1">Uncharacterized protein</fullName>
    </submittedName>
</protein>
<accession>A0A2B4RSE1</accession>